<feature type="domain" description="Folate receptor-like" evidence="5">
    <location>
        <begin position="44"/>
        <end position="131"/>
    </location>
</feature>
<dbReference type="InterPro" id="IPR053305">
    <property type="entry name" value="Folate-binding_rcpt-like"/>
</dbReference>
<dbReference type="Pfam" id="PF03024">
    <property type="entry name" value="Folate_rec"/>
    <property type="match status" value="1"/>
</dbReference>
<protein>
    <submittedName>
        <fullName evidence="6">RxLR-like protein</fullName>
    </submittedName>
</protein>
<keyword evidence="2" id="KW-1015">Disulfide bond</keyword>
<feature type="compositionally biased region" description="Acidic residues" evidence="3">
    <location>
        <begin position="247"/>
        <end position="256"/>
    </location>
</feature>
<dbReference type="InterPro" id="IPR018143">
    <property type="entry name" value="Folate_rcpt-like"/>
</dbReference>
<dbReference type="EMBL" id="CCYD01000109">
    <property type="protein sequence ID" value="CEG36126.1"/>
    <property type="molecule type" value="Genomic_DNA"/>
</dbReference>
<dbReference type="GeneID" id="36395499"/>
<sequence length="283" mass="31628">MSVKPCIVLPLVLVLLAGVVDAESKSKPNKTCRSAGILKFDPSTRPIQHRKRLEVCSKFQKRTCCNATHTVALRLKIREPVVAKFSRKCQELTEEMICSSCHPLMGTWEMKNVCPSLCNDWFDVCKDEYYAHGGSSSLTPCYGNALVCSPLNELNVNGIECFDGSVPDELGEMEPSEPWQMQLMRMLKEEAENPSGLFISSCFILLTMVLMGKKVVKQIGDPFGGNQLNLMEVRRLQQERYEHGEQVYDDETESSSDENRPSQSTIELSSDGSLPHVTAVATR</sequence>
<dbReference type="STRING" id="4781.A0A0P1A6E2"/>
<accession>A0A0P1A6E2</accession>
<evidence type="ECO:0000256" key="1">
    <source>
        <dbReference type="ARBA" id="ARBA00022729"/>
    </source>
</evidence>
<evidence type="ECO:0000256" key="3">
    <source>
        <dbReference type="SAM" id="MobiDB-lite"/>
    </source>
</evidence>
<dbReference type="RefSeq" id="XP_024572495.1">
    <property type="nucleotide sequence ID" value="XM_024716357.1"/>
</dbReference>
<dbReference type="PANTHER" id="PTHR37390">
    <property type="entry name" value="OS02G0592500 PROTEIN"/>
    <property type="match status" value="1"/>
</dbReference>
<dbReference type="OMA" id="CCNATHN"/>
<evidence type="ECO:0000259" key="5">
    <source>
        <dbReference type="Pfam" id="PF03024"/>
    </source>
</evidence>
<keyword evidence="7" id="KW-1185">Reference proteome</keyword>
<name>A0A0P1A6E2_PLAHL</name>
<keyword evidence="1 4" id="KW-0732">Signal</keyword>
<evidence type="ECO:0000256" key="4">
    <source>
        <dbReference type="SAM" id="SignalP"/>
    </source>
</evidence>
<feature type="compositionally biased region" description="Polar residues" evidence="3">
    <location>
        <begin position="261"/>
        <end position="272"/>
    </location>
</feature>
<evidence type="ECO:0000313" key="6">
    <source>
        <dbReference type="EMBL" id="CEG36126.1"/>
    </source>
</evidence>
<dbReference type="OrthoDB" id="567542at2759"/>
<dbReference type="Proteomes" id="UP000054928">
    <property type="component" value="Unassembled WGS sequence"/>
</dbReference>
<evidence type="ECO:0000313" key="7">
    <source>
        <dbReference type="Proteomes" id="UP000054928"/>
    </source>
</evidence>
<feature type="signal peptide" evidence="4">
    <location>
        <begin position="1"/>
        <end position="22"/>
    </location>
</feature>
<reference evidence="7" key="1">
    <citation type="submission" date="2014-09" db="EMBL/GenBank/DDBJ databases">
        <authorList>
            <person name="Sharma Rahul"/>
            <person name="Thines Marco"/>
        </authorList>
    </citation>
    <scope>NUCLEOTIDE SEQUENCE [LARGE SCALE GENOMIC DNA]</scope>
</reference>
<dbReference type="PANTHER" id="PTHR37390:SF1">
    <property type="entry name" value="FOLATE-BINDING PROTEIN 1"/>
    <property type="match status" value="1"/>
</dbReference>
<organism evidence="6 7">
    <name type="scientific">Plasmopara halstedii</name>
    <name type="common">Downy mildew of sunflower</name>
    <dbReference type="NCBI Taxonomy" id="4781"/>
    <lineage>
        <taxon>Eukaryota</taxon>
        <taxon>Sar</taxon>
        <taxon>Stramenopiles</taxon>
        <taxon>Oomycota</taxon>
        <taxon>Peronosporomycetes</taxon>
        <taxon>Peronosporales</taxon>
        <taxon>Peronosporaceae</taxon>
        <taxon>Plasmopara</taxon>
    </lineage>
</organism>
<feature type="region of interest" description="Disordered" evidence="3">
    <location>
        <begin position="245"/>
        <end position="283"/>
    </location>
</feature>
<evidence type="ECO:0000256" key="2">
    <source>
        <dbReference type="ARBA" id="ARBA00023157"/>
    </source>
</evidence>
<feature type="chain" id="PRO_5006058425" evidence="4">
    <location>
        <begin position="23"/>
        <end position="283"/>
    </location>
</feature>
<dbReference type="AlphaFoldDB" id="A0A0P1A6E2"/>
<proteinExistence type="predicted"/>